<dbReference type="InterPro" id="IPR038883">
    <property type="entry name" value="AN11006-like"/>
</dbReference>
<keyword evidence="3" id="KW-1185">Reference proteome</keyword>
<dbReference type="GeneID" id="54406821"/>
<dbReference type="OrthoDB" id="3715018at2759"/>
<sequence>MALSNRKRSSSNSLEPSSSSNRPQKRQATKSRNTKKRRNDEINTDQVTSENKSGVFKTPKNPYATLGGLPSELRLRIYHYLSDSTIIHVHRHNATDDTNARYTWTPCRLPNPTCPLLCANPKWSGMCAEEDRCTYKFQSPPEPRGFWAMAESCKFIRDETQEFFIRDNVISIHPENLPGWLNHLARHNPKQIEHLRRVTLAGSNDQGHLSHQCLGLLRDRVPNLEGVGVQSKQPFWRWILPAVSRYDDENIRVKVDAWRNWNTIQDIYNFKPAVTIALEATVWRKYHAGTPNIKEQQFTVGIIRAGTDSKDESASGGTLPWTDEDVQIEVKLSGDLFAAKRNAGWRQWWRGKELHGFM</sequence>
<protein>
    <submittedName>
        <fullName evidence="2">Uncharacterized protein</fullName>
    </submittedName>
</protein>
<dbReference type="EMBL" id="ML977497">
    <property type="protein sequence ID" value="KAF2134599.1"/>
    <property type="molecule type" value="Genomic_DNA"/>
</dbReference>
<reference evidence="2" key="1">
    <citation type="journal article" date="2020" name="Stud. Mycol.">
        <title>101 Dothideomycetes genomes: a test case for predicting lifestyles and emergence of pathogens.</title>
        <authorList>
            <person name="Haridas S."/>
            <person name="Albert R."/>
            <person name="Binder M."/>
            <person name="Bloem J."/>
            <person name="Labutti K."/>
            <person name="Salamov A."/>
            <person name="Andreopoulos B."/>
            <person name="Baker S."/>
            <person name="Barry K."/>
            <person name="Bills G."/>
            <person name="Bluhm B."/>
            <person name="Cannon C."/>
            <person name="Castanera R."/>
            <person name="Culley D."/>
            <person name="Daum C."/>
            <person name="Ezra D."/>
            <person name="Gonzalez J."/>
            <person name="Henrissat B."/>
            <person name="Kuo A."/>
            <person name="Liang C."/>
            <person name="Lipzen A."/>
            <person name="Lutzoni F."/>
            <person name="Magnuson J."/>
            <person name="Mondo S."/>
            <person name="Nolan M."/>
            <person name="Ohm R."/>
            <person name="Pangilinan J."/>
            <person name="Park H.-J."/>
            <person name="Ramirez L."/>
            <person name="Alfaro M."/>
            <person name="Sun H."/>
            <person name="Tritt A."/>
            <person name="Yoshinaga Y."/>
            <person name="Zwiers L.-H."/>
            <person name="Turgeon B."/>
            <person name="Goodwin S."/>
            <person name="Spatafora J."/>
            <person name="Crous P."/>
            <person name="Grigoriev I."/>
        </authorList>
    </citation>
    <scope>NUCLEOTIDE SEQUENCE</scope>
    <source>
        <strain evidence="2">CBS 119687</strain>
    </source>
</reference>
<dbReference type="PANTHER" id="PTHR42085">
    <property type="entry name" value="F-BOX DOMAIN-CONTAINING PROTEIN"/>
    <property type="match status" value="1"/>
</dbReference>
<evidence type="ECO:0000256" key="1">
    <source>
        <dbReference type="SAM" id="MobiDB-lite"/>
    </source>
</evidence>
<name>A0A6A6ARP5_9PLEO</name>
<dbReference type="PANTHER" id="PTHR42085:SF2">
    <property type="entry name" value="F-BOX DOMAIN-CONTAINING PROTEIN"/>
    <property type="match status" value="1"/>
</dbReference>
<feature type="region of interest" description="Disordered" evidence="1">
    <location>
        <begin position="1"/>
        <end position="61"/>
    </location>
</feature>
<dbReference type="RefSeq" id="XP_033528986.1">
    <property type="nucleotide sequence ID" value="XM_033666389.1"/>
</dbReference>
<gene>
    <name evidence="2" type="ORF">P153DRAFT_352573</name>
</gene>
<evidence type="ECO:0000313" key="3">
    <source>
        <dbReference type="Proteomes" id="UP000799771"/>
    </source>
</evidence>
<dbReference type="AlphaFoldDB" id="A0A6A6ARP5"/>
<feature type="compositionally biased region" description="Low complexity" evidence="1">
    <location>
        <begin position="10"/>
        <end position="20"/>
    </location>
</feature>
<proteinExistence type="predicted"/>
<accession>A0A6A6ARP5</accession>
<feature type="compositionally biased region" description="Basic residues" evidence="1">
    <location>
        <begin position="23"/>
        <end position="37"/>
    </location>
</feature>
<evidence type="ECO:0000313" key="2">
    <source>
        <dbReference type="EMBL" id="KAF2134599.1"/>
    </source>
</evidence>
<organism evidence="2 3">
    <name type="scientific">Dothidotthia symphoricarpi CBS 119687</name>
    <dbReference type="NCBI Taxonomy" id="1392245"/>
    <lineage>
        <taxon>Eukaryota</taxon>
        <taxon>Fungi</taxon>
        <taxon>Dikarya</taxon>
        <taxon>Ascomycota</taxon>
        <taxon>Pezizomycotina</taxon>
        <taxon>Dothideomycetes</taxon>
        <taxon>Pleosporomycetidae</taxon>
        <taxon>Pleosporales</taxon>
        <taxon>Dothidotthiaceae</taxon>
        <taxon>Dothidotthia</taxon>
    </lineage>
</organism>
<dbReference type="Proteomes" id="UP000799771">
    <property type="component" value="Unassembled WGS sequence"/>
</dbReference>